<organism evidence="6 7">
    <name type="scientific">Zalophus californianus</name>
    <name type="common">California sealion</name>
    <dbReference type="NCBI Taxonomy" id="9704"/>
    <lineage>
        <taxon>Eukaryota</taxon>
        <taxon>Metazoa</taxon>
        <taxon>Chordata</taxon>
        <taxon>Craniata</taxon>
        <taxon>Vertebrata</taxon>
        <taxon>Euteleostomi</taxon>
        <taxon>Mammalia</taxon>
        <taxon>Eutheria</taxon>
        <taxon>Laurasiatheria</taxon>
        <taxon>Carnivora</taxon>
        <taxon>Caniformia</taxon>
        <taxon>Pinnipedia</taxon>
        <taxon>Otariidae</taxon>
        <taxon>Zalophus</taxon>
    </lineage>
</organism>
<feature type="compositionally biased region" description="Basic and acidic residues" evidence="4">
    <location>
        <begin position="630"/>
        <end position="640"/>
    </location>
</feature>
<proteinExistence type="predicted"/>
<dbReference type="KEGG" id="zca:113934726"/>
<dbReference type="Proteomes" id="UP000515165">
    <property type="component" value="Chromosome 13"/>
</dbReference>
<dbReference type="AlphaFoldDB" id="A0A6J2F2Q3"/>
<evidence type="ECO:0000256" key="4">
    <source>
        <dbReference type="SAM" id="MobiDB-lite"/>
    </source>
</evidence>
<evidence type="ECO:0000313" key="6">
    <source>
        <dbReference type="Proteomes" id="UP000515165"/>
    </source>
</evidence>
<keyword evidence="3" id="KW-0808">Transferase</keyword>
<feature type="compositionally biased region" description="Polar residues" evidence="4">
    <location>
        <begin position="349"/>
        <end position="361"/>
    </location>
</feature>
<gene>
    <name evidence="7" type="primary">LOC113934726</name>
</gene>
<feature type="region of interest" description="Disordered" evidence="4">
    <location>
        <begin position="489"/>
        <end position="533"/>
    </location>
</feature>
<keyword evidence="6" id="KW-1185">Reference proteome</keyword>
<dbReference type="GO" id="GO:0061630">
    <property type="term" value="F:ubiquitin protein ligase activity"/>
    <property type="evidence" value="ECO:0007669"/>
    <property type="project" value="UniProtKB-EC"/>
</dbReference>
<feature type="region of interest" description="Disordered" evidence="4">
    <location>
        <begin position="594"/>
        <end position="618"/>
    </location>
</feature>
<dbReference type="PANTHER" id="PTHR46077">
    <property type="entry name" value="E3 UBIQUITIN-PROTEIN LIGASE TOPORS"/>
    <property type="match status" value="1"/>
</dbReference>
<feature type="region of interest" description="Disordered" evidence="4">
    <location>
        <begin position="58"/>
        <end position="78"/>
    </location>
</feature>
<feature type="domain" description="Topors PWI-like" evidence="5">
    <location>
        <begin position="172"/>
        <end position="241"/>
    </location>
</feature>
<dbReference type="GO" id="GO:0000209">
    <property type="term" value="P:protein polyubiquitination"/>
    <property type="evidence" value="ECO:0007669"/>
    <property type="project" value="TreeGrafter"/>
</dbReference>
<feature type="region of interest" description="Disordered" evidence="4">
    <location>
        <begin position="286"/>
        <end position="323"/>
    </location>
</feature>
<dbReference type="RefSeq" id="XP_027472043.1">
    <property type="nucleotide sequence ID" value="XM_027616242.1"/>
</dbReference>
<feature type="region of interest" description="Disordered" evidence="4">
    <location>
        <begin position="341"/>
        <end position="361"/>
    </location>
</feature>
<dbReference type="GO" id="GO:0006513">
    <property type="term" value="P:protein monoubiquitination"/>
    <property type="evidence" value="ECO:0007669"/>
    <property type="project" value="TreeGrafter"/>
</dbReference>
<dbReference type="PANTHER" id="PTHR46077:SF3">
    <property type="entry name" value="TOPOISOMERASE I BINDING, ARGININE_SERINE-RICH LIKE"/>
    <property type="match status" value="1"/>
</dbReference>
<dbReference type="GeneID" id="113934726"/>
<dbReference type="InterPro" id="IPR058745">
    <property type="entry name" value="PWI_Topors"/>
</dbReference>
<sequence>MPFDFSSDCECPNCLESTQNEPDWNPCFNKSSNNSLYSRSRKKSMLSSGVQCFPSQCCSTRPENDTKEESGFLPSEEESYVESSQNNHLSLNPESVTRKIRPLKELTVQELLREFGDSGKFQPNSTSVGHFRDQVVMKFRRALYYSGIWVTHVQGYRLEKHLSANYFKRNPGCLHRLVPWLKRELTAVYGDYGYTVKNILSTILHHMTECDLDSESFIHLLEPYLQQHTHHFLHEFISFVHSPYNMETYDQQAIYQCPSVSPWIKKKSITSASVLPLSKDQALLASQHDTRQSRNTQDQRNNEQKPLSGLKPFPNGNSSLKKSEIPLLNHKTASKIHDWIKDKPESGDQKGTTSTNIFLNYTTPTERGPSILTCKKKVQERKMEEIKLFPGHVQDLGKSETTAHTFISPANFNQGQPSQYSLREERILSPDQQINFQKKEVEKNTYSDSSLKIFQRRLPRERSLLSCKTRKRDPSWSCISETALSSKRNSRKLSSVRKKRLKGKESSQFAEAGSHFSRRIQRQSRSSTHRSKSWCVGLTKRSLSRDSNNPPLRGSHTSECFIQNICCDHSKEKNVRRYESNCGRASSTTVQYVKLPSTSRKSPKCSSKSESTSQPGSHCNSLTCLQIEKHRSSSKQEMRQKTTVPRGGKTRAVRHRKNKCQCLDKKTTKEVNDEVGDLNDIRQRSSLSECAPSCRRQIQKKKNSGLQKCYWAKNEHKGDKVSETQGCKLF</sequence>
<evidence type="ECO:0000259" key="5">
    <source>
        <dbReference type="Pfam" id="PF26084"/>
    </source>
</evidence>
<evidence type="ECO:0000313" key="7">
    <source>
        <dbReference type="RefSeq" id="XP_027472043.1"/>
    </source>
</evidence>
<comment type="catalytic activity">
    <reaction evidence="1">
        <text>S-ubiquitinyl-[E2 ubiquitin-conjugating enzyme]-L-cysteine + [acceptor protein]-L-lysine = [E2 ubiquitin-conjugating enzyme]-L-cysteine + N(6)-ubiquitinyl-[acceptor protein]-L-lysine.</text>
        <dbReference type="EC" id="2.3.2.27"/>
    </reaction>
</comment>
<dbReference type="Pfam" id="PF26084">
    <property type="entry name" value="PWI_Topors"/>
    <property type="match status" value="1"/>
</dbReference>
<evidence type="ECO:0000256" key="2">
    <source>
        <dbReference type="ARBA" id="ARBA00012483"/>
    </source>
</evidence>
<protein>
    <recommendedName>
        <fullName evidence="2">RING-type E3 ubiquitin transferase</fullName>
        <ecNumber evidence="2">2.3.2.27</ecNumber>
    </recommendedName>
</protein>
<dbReference type="EC" id="2.3.2.27" evidence="2"/>
<dbReference type="OrthoDB" id="21204at2759"/>
<evidence type="ECO:0000256" key="1">
    <source>
        <dbReference type="ARBA" id="ARBA00000900"/>
    </source>
</evidence>
<accession>A0A6J2F2Q3</accession>
<name>A0A6J2F2Q3_ZALCA</name>
<evidence type="ECO:0000256" key="3">
    <source>
        <dbReference type="ARBA" id="ARBA00022679"/>
    </source>
</evidence>
<reference evidence="7" key="1">
    <citation type="submission" date="2025-08" db="UniProtKB">
        <authorList>
            <consortium name="RefSeq"/>
        </authorList>
    </citation>
    <scope>IDENTIFICATION</scope>
    <source>
        <tissue evidence="7">Blood</tissue>
    </source>
</reference>
<feature type="compositionally biased region" description="Basic residues" evidence="4">
    <location>
        <begin position="516"/>
        <end position="532"/>
    </location>
</feature>
<feature type="region of interest" description="Disordered" evidence="4">
    <location>
        <begin position="630"/>
        <end position="650"/>
    </location>
</feature>
<feature type="compositionally biased region" description="Basic residues" evidence="4">
    <location>
        <begin position="489"/>
        <end position="502"/>
    </location>
</feature>
<feature type="compositionally biased region" description="Low complexity" evidence="4">
    <location>
        <begin position="596"/>
        <end position="613"/>
    </location>
</feature>